<reference evidence="3 4" key="1">
    <citation type="submission" date="2020-08" db="EMBL/GenBank/DDBJ databases">
        <title>Genomic Encyclopedia of Type Strains, Phase IV (KMG-V): Genome sequencing to study the core and pangenomes of soil and plant-associated prokaryotes.</title>
        <authorList>
            <person name="Whitman W."/>
        </authorList>
    </citation>
    <scope>NUCLEOTIDE SEQUENCE [LARGE SCALE GENOMIC DNA]</scope>
    <source>
        <strain evidence="3 4">SEMIA 402</strain>
    </source>
</reference>
<dbReference type="RefSeq" id="WP_246778732.1">
    <property type="nucleotide sequence ID" value="NZ_JACIGM010000018.1"/>
</dbReference>
<keyword evidence="1" id="KW-0378">Hydrolase</keyword>
<dbReference type="Gene3D" id="3.40.50.1820">
    <property type="entry name" value="alpha/beta hydrolase"/>
    <property type="match status" value="1"/>
</dbReference>
<protein>
    <submittedName>
        <fullName evidence="3">Acetyl esterase/lipase</fullName>
    </submittedName>
</protein>
<dbReference type="PANTHER" id="PTHR48081:SF8">
    <property type="entry name" value="ALPHA_BETA HYDROLASE FOLD-3 DOMAIN-CONTAINING PROTEIN-RELATED"/>
    <property type="match status" value="1"/>
</dbReference>
<sequence length="220" mass="24076">MAVYRHVVDQYGADRIVLGGRSAGGNLALSSILLARDEGLPSPAGVVLLSPELDLTESGDSFQTNRTVDVVLPNPLMPNNLLYADGADLSHPYLSPLFGEMSAEFPPIFLQSGTRDLFLSNAVRLHRKLRHVGARVELHVFEAMPHGGFSGSPKDMELAAEVVRFVTECLPSSVRLTIGTLRRRMEAVVCCERTNQRHDLGNVPQMRPCSGRNRMIALTT</sequence>
<organism evidence="3 4">
    <name type="scientific">Rhizobium mongolense</name>
    <dbReference type="NCBI Taxonomy" id="57676"/>
    <lineage>
        <taxon>Bacteria</taxon>
        <taxon>Pseudomonadati</taxon>
        <taxon>Pseudomonadota</taxon>
        <taxon>Alphaproteobacteria</taxon>
        <taxon>Hyphomicrobiales</taxon>
        <taxon>Rhizobiaceae</taxon>
        <taxon>Rhizobium/Agrobacterium group</taxon>
        <taxon>Rhizobium</taxon>
    </lineage>
</organism>
<dbReference type="GO" id="GO:0016787">
    <property type="term" value="F:hydrolase activity"/>
    <property type="evidence" value="ECO:0007669"/>
    <property type="project" value="UniProtKB-KW"/>
</dbReference>
<dbReference type="InterPro" id="IPR013094">
    <property type="entry name" value="AB_hydrolase_3"/>
</dbReference>
<dbReference type="InterPro" id="IPR029058">
    <property type="entry name" value="AB_hydrolase_fold"/>
</dbReference>
<feature type="domain" description="Alpha/beta hydrolase fold-3" evidence="2">
    <location>
        <begin position="2"/>
        <end position="147"/>
    </location>
</feature>
<evidence type="ECO:0000313" key="3">
    <source>
        <dbReference type="EMBL" id="MBB4278379.1"/>
    </source>
</evidence>
<evidence type="ECO:0000256" key="1">
    <source>
        <dbReference type="ARBA" id="ARBA00022801"/>
    </source>
</evidence>
<proteinExistence type="predicted"/>
<dbReference type="Pfam" id="PF07859">
    <property type="entry name" value="Abhydrolase_3"/>
    <property type="match status" value="1"/>
</dbReference>
<comment type="caution">
    <text evidence="3">The sequence shown here is derived from an EMBL/GenBank/DDBJ whole genome shotgun (WGS) entry which is preliminary data.</text>
</comment>
<gene>
    <name evidence="3" type="ORF">GGE12_006190</name>
</gene>
<dbReference type="Proteomes" id="UP000533641">
    <property type="component" value="Unassembled WGS sequence"/>
</dbReference>
<name>A0A7W6RTL4_9HYPH</name>
<dbReference type="AlphaFoldDB" id="A0A7W6RTL4"/>
<evidence type="ECO:0000313" key="4">
    <source>
        <dbReference type="Proteomes" id="UP000533641"/>
    </source>
</evidence>
<dbReference type="SUPFAM" id="SSF53474">
    <property type="entry name" value="alpha/beta-Hydrolases"/>
    <property type="match status" value="1"/>
</dbReference>
<evidence type="ECO:0000259" key="2">
    <source>
        <dbReference type="Pfam" id="PF07859"/>
    </source>
</evidence>
<dbReference type="EMBL" id="JACIGM010000018">
    <property type="protein sequence ID" value="MBB4278379.1"/>
    <property type="molecule type" value="Genomic_DNA"/>
</dbReference>
<accession>A0A7W6RTL4</accession>
<dbReference type="PANTHER" id="PTHR48081">
    <property type="entry name" value="AB HYDROLASE SUPERFAMILY PROTEIN C4A8.06C"/>
    <property type="match status" value="1"/>
</dbReference>
<dbReference type="InterPro" id="IPR050300">
    <property type="entry name" value="GDXG_lipolytic_enzyme"/>
</dbReference>